<dbReference type="RefSeq" id="WP_245742603.1">
    <property type="nucleotide sequence ID" value="NZ_FOHZ01000011.1"/>
</dbReference>
<feature type="region of interest" description="Disordered" evidence="1">
    <location>
        <begin position="407"/>
        <end position="430"/>
    </location>
</feature>
<evidence type="ECO:0000256" key="1">
    <source>
        <dbReference type="SAM" id="MobiDB-lite"/>
    </source>
</evidence>
<proteinExistence type="predicted"/>
<feature type="compositionally biased region" description="Polar residues" evidence="1">
    <location>
        <begin position="291"/>
        <end position="307"/>
    </location>
</feature>
<organism evidence="2 3">
    <name type="scientific">Marinobacter segnicrescens</name>
    <dbReference type="NCBI Taxonomy" id="430453"/>
    <lineage>
        <taxon>Bacteria</taxon>
        <taxon>Pseudomonadati</taxon>
        <taxon>Pseudomonadota</taxon>
        <taxon>Gammaproteobacteria</taxon>
        <taxon>Pseudomonadales</taxon>
        <taxon>Marinobacteraceae</taxon>
        <taxon>Marinobacter</taxon>
    </lineage>
</organism>
<evidence type="ECO:0008006" key="4">
    <source>
        <dbReference type="Google" id="ProtNLM"/>
    </source>
</evidence>
<protein>
    <recommendedName>
        <fullName evidence="4">GTPase</fullName>
    </recommendedName>
</protein>
<keyword evidence="3" id="KW-1185">Reference proteome</keyword>
<sequence length="609" mass="67766">MQKPELTVPEPRIAHLSFCEATPKAFRYWVDHLPMANLGELSRQLYHAIIEVNQLFCPPSQRLQLLELIRPRIRFVCTELSRHYLGMAIALPEKQRKIANLSQALQLHLASGYKLVITELLDAGTIDRQRKPLAQACHRALTELGATILRAQQLYTASPSGSWHESHQLFRFARQNNLHTLAVQDDQRPHRSESTVADAYCQTLLLGCARANQLRQNELEQASELFELWSPRVQCAPELAAKAVFLVDMNSDKPPCYRSLAPDAEGGHWWGFDTGSLAEQISNHLRDTSGTVNTKAQAGKPNSNTSDLPLLPRSSDTLLTHLGQALALLTQRNFNRLETDGQLEVCAGLTAVHYFVAGEKPFAEFVVSSASTEVTEPDNRFMKPTRRDAWSDAFDAGISEERVRPLADAPINYQKPGAGSDTSQTRHQPRSYLTRVVNTSPGGYCVVWSANIPPTLQAGEILGVREHRNHPWSIALVRWLRQHRGEGTRIGIEVIAPGAAPCGVQLIQKTGNSSEFLRGLLLPEIPDAHLPESLITPKLPFQSGSRITLLRQGVQDQGLLGRKIAVTGSISQFELRLYKRPDEPDSGPQSRKNPFGTSDSEFDSLWPDL</sequence>
<feature type="compositionally biased region" description="Polar residues" evidence="1">
    <location>
        <begin position="587"/>
        <end position="599"/>
    </location>
</feature>
<reference evidence="3" key="1">
    <citation type="submission" date="2016-10" db="EMBL/GenBank/DDBJ databases">
        <authorList>
            <person name="Varghese N."/>
            <person name="Submissions S."/>
        </authorList>
    </citation>
    <scope>NUCLEOTIDE SEQUENCE [LARGE SCALE GENOMIC DNA]</scope>
    <source>
        <strain evidence="3">CGMCC 1.6489</strain>
    </source>
</reference>
<dbReference type="STRING" id="430453.SAMN04487962_11191"/>
<accession>A0A1I0F1T7</accession>
<feature type="region of interest" description="Disordered" evidence="1">
    <location>
        <begin position="291"/>
        <end position="311"/>
    </location>
</feature>
<dbReference type="Proteomes" id="UP000198762">
    <property type="component" value="Unassembled WGS sequence"/>
</dbReference>
<dbReference type="EMBL" id="FOHZ01000011">
    <property type="protein sequence ID" value="SET51757.1"/>
    <property type="molecule type" value="Genomic_DNA"/>
</dbReference>
<evidence type="ECO:0000313" key="3">
    <source>
        <dbReference type="Proteomes" id="UP000198762"/>
    </source>
</evidence>
<feature type="region of interest" description="Disordered" evidence="1">
    <location>
        <begin position="578"/>
        <end position="609"/>
    </location>
</feature>
<dbReference type="AlphaFoldDB" id="A0A1I0F1T7"/>
<evidence type="ECO:0000313" key="2">
    <source>
        <dbReference type="EMBL" id="SET51757.1"/>
    </source>
</evidence>
<gene>
    <name evidence="2" type="ORF">SAMN04487962_11191</name>
</gene>
<name>A0A1I0F1T7_9GAMM</name>